<name>A0A6P8K4D2_DROMA</name>
<evidence type="ECO:0000313" key="2">
    <source>
        <dbReference type="Proteomes" id="UP000515162"/>
    </source>
</evidence>
<protein>
    <submittedName>
        <fullName evidence="3">LOW QUALITY PROTEIN: uncharacterized protein LOC117139333</fullName>
    </submittedName>
</protein>
<evidence type="ECO:0000313" key="3">
    <source>
        <dbReference type="RefSeq" id="XP_033157471.1"/>
    </source>
</evidence>
<feature type="compositionally biased region" description="Gly residues" evidence="1">
    <location>
        <begin position="83"/>
        <end position="99"/>
    </location>
</feature>
<feature type="region of interest" description="Disordered" evidence="1">
    <location>
        <begin position="64"/>
        <end position="99"/>
    </location>
</feature>
<proteinExistence type="predicted"/>
<sequence>MCQLADSGPPSNPPRMRTSPMFNRTFFSHGWLSTWLNCPERSDSRLRWRCNFKGSVMGECVRWPPADRPEMNMHTSRRRGGENFRGGGVAGAGGSGLTS</sequence>
<keyword evidence="2" id="KW-1185">Reference proteome</keyword>
<dbReference type="RefSeq" id="XP_033157471.1">
    <property type="nucleotide sequence ID" value="XM_033301580.1"/>
</dbReference>
<dbReference type="AlphaFoldDB" id="A0A6P8K4D2"/>
<dbReference type="GeneID" id="117139333"/>
<reference evidence="3" key="1">
    <citation type="submission" date="2025-08" db="UniProtKB">
        <authorList>
            <consortium name="RefSeq"/>
        </authorList>
    </citation>
    <scope>IDENTIFICATION</scope>
    <source>
        <strain evidence="3">Mau12</strain>
        <tissue evidence="3">Whole Body</tissue>
    </source>
</reference>
<dbReference type="Proteomes" id="UP000515162">
    <property type="component" value="Chromosome 3L"/>
</dbReference>
<evidence type="ECO:0000256" key="1">
    <source>
        <dbReference type="SAM" id="MobiDB-lite"/>
    </source>
</evidence>
<gene>
    <name evidence="3" type="primary">LOC117139333</name>
</gene>
<organism evidence="2 3">
    <name type="scientific">Drosophila mauritiana</name>
    <name type="common">Fruit fly</name>
    <dbReference type="NCBI Taxonomy" id="7226"/>
    <lineage>
        <taxon>Eukaryota</taxon>
        <taxon>Metazoa</taxon>
        <taxon>Ecdysozoa</taxon>
        <taxon>Arthropoda</taxon>
        <taxon>Hexapoda</taxon>
        <taxon>Insecta</taxon>
        <taxon>Pterygota</taxon>
        <taxon>Neoptera</taxon>
        <taxon>Endopterygota</taxon>
        <taxon>Diptera</taxon>
        <taxon>Brachycera</taxon>
        <taxon>Muscomorpha</taxon>
        <taxon>Ephydroidea</taxon>
        <taxon>Drosophilidae</taxon>
        <taxon>Drosophila</taxon>
        <taxon>Sophophora</taxon>
    </lineage>
</organism>
<accession>A0A6P8K4D2</accession>